<dbReference type="RefSeq" id="WP_202832109.1">
    <property type="nucleotide sequence ID" value="NZ_JAETWB010000004.1"/>
</dbReference>
<reference evidence="3 4" key="1">
    <citation type="submission" date="2021-01" db="EMBL/GenBank/DDBJ databases">
        <title>Belnapia mucosa sp. nov. and Belnapia arida sp. nov., isolated from the Tabernas Desert (Almeria, Spain).</title>
        <authorList>
            <person name="Molina-Menor E."/>
            <person name="Vidal-Verdu A."/>
            <person name="Calonge A."/>
            <person name="Satari L."/>
            <person name="Pereto J."/>
            <person name="Porcar M."/>
        </authorList>
    </citation>
    <scope>NUCLEOTIDE SEQUENCE [LARGE SCALE GENOMIC DNA]</scope>
    <source>
        <strain evidence="3 4">T18</strain>
    </source>
</reference>
<organism evidence="3 4">
    <name type="scientific">Belnapia arida</name>
    <dbReference type="NCBI Taxonomy" id="2804533"/>
    <lineage>
        <taxon>Bacteria</taxon>
        <taxon>Pseudomonadati</taxon>
        <taxon>Pseudomonadota</taxon>
        <taxon>Alphaproteobacteria</taxon>
        <taxon>Acetobacterales</taxon>
        <taxon>Roseomonadaceae</taxon>
        <taxon>Belnapia</taxon>
    </lineage>
</organism>
<feature type="chain" id="PRO_5045048138" evidence="2">
    <location>
        <begin position="24"/>
        <end position="102"/>
    </location>
</feature>
<feature type="region of interest" description="Disordered" evidence="1">
    <location>
        <begin position="24"/>
        <end position="102"/>
    </location>
</feature>
<gene>
    <name evidence="3" type="ORF">JMJ56_12560</name>
</gene>
<keyword evidence="4" id="KW-1185">Reference proteome</keyword>
<evidence type="ECO:0000313" key="3">
    <source>
        <dbReference type="EMBL" id="MBL6078843.1"/>
    </source>
</evidence>
<comment type="caution">
    <text evidence="3">The sequence shown here is derived from an EMBL/GenBank/DDBJ whole genome shotgun (WGS) entry which is preliminary data.</text>
</comment>
<evidence type="ECO:0000313" key="4">
    <source>
        <dbReference type="Proteomes" id="UP000660885"/>
    </source>
</evidence>
<name>A0ABS1U2D4_9PROT</name>
<evidence type="ECO:0000256" key="2">
    <source>
        <dbReference type="SAM" id="SignalP"/>
    </source>
</evidence>
<protein>
    <submittedName>
        <fullName evidence="3">Uncharacterized protein</fullName>
    </submittedName>
</protein>
<feature type="compositionally biased region" description="Basic and acidic residues" evidence="1">
    <location>
        <begin position="38"/>
        <end position="51"/>
    </location>
</feature>
<evidence type="ECO:0000256" key="1">
    <source>
        <dbReference type="SAM" id="MobiDB-lite"/>
    </source>
</evidence>
<proteinExistence type="predicted"/>
<sequence length="102" mass="10853">MPHATAPRFLLLAAALIAGPALAQTPAERASRQLNQETQRDRAVDQAEAAREPQAVVPPAQVLPLEADRSSLRPDVGRPEEQGRLGTGSAGMQPGLNQNTQR</sequence>
<keyword evidence="2" id="KW-0732">Signal</keyword>
<dbReference type="Proteomes" id="UP000660885">
    <property type="component" value="Unassembled WGS sequence"/>
</dbReference>
<accession>A0ABS1U2D4</accession>
<feature type="signal peptide" evidence="2">
    <location>
        <begin position="1"/>
        <end position="23"/>
    </location>
</feature>
<dbReference type="EMBL" id="JAETWB010000004">
    <property type="protein sequence ID" value="MBL6078843.1"/>
    <property type="molecule type" value="Genomic_DNA"/>
</dbReference>
<feature type="compositionally biased region" description="Basic and acidic residues" evidence="1">
    <location>
        <begin position="66"/>
        <end position="83"/>
    </location>
</feature>
<feature type="compositionally biased region" description="Low complexity" evidence="1">
    <location>
        <begin position="52"/>
        <end position="65"/>
    </location>
</feature>